<evidence type="ECO:0000256" key="3">
    <source>
        <dbReference type="ARBA" id="ARBA00023136"/>
    </source>
</evidence>
<organism evidence="7 8">
    <name type="scientific">Biomphalaria glabrata</name>
    <name type="common">Bloodfluke planorb</name>
    <name type="synonym">Freshwater snail</name>
    <dbReference type="NCBI Taxonomy" id="6526"/>
    <lineage>
        <taxon>Eukaryota</taxon>
        <taxon>Metazoa</taxon>
        <taxon>Spiralia</taxon>
        <taxon>Lophotrochozoa</taxon>
        <taxon>Mollusca</taxon>
        <taxon>Gastropoda</taxon>
        <taxon>Heterobranchia</taxon>
        <taxon>Euthyneura</taxon>
        <taxon>Panpulmonata</taxon>
        <taxon>Hygrophila</taxon>
        <taxon>Lymnaeoidea</taxon>
        <taxon>Planorbidae</taxon>
        <taxon>Biomphalaria</taxon>
    </lineage>
</organism>
<protein>
    <recommendedName>
        <fullName evidence="6">OmpA-like domain-containing protein</fullName>
    </recommendedName>
</protein>
<evidence type="ECO:0000313" key="8">
    <source>
        <dbReference type="Proteomes" id="UP000076420"/>
    </source>
</evidence>
<keyword evidence="5" id="KW-0131">Cell cycle</keyword>
<evidence type="ECO:0000256" key="1">
    <source>
        <dbReference type="ARBA" id="ARBA00004442"/>
    </source>
</evidence>
<dbReference type="EnsemblMetazoa" id="BGLB019785-RA">
    <property type="protein sequence ID" value="BGLB019785-PA"/>
    <property type="gene ID" value="BGLB019785"/>
</dbReference>
<evidence type="ECO:0000256" key="4">
    <source>
        <dbReference type="ARBA" id="ARBA00023237"/>
    </source>
</evidence>
<evidence type="ECO:0000256" key="2">
    <source>
        <dbReference type="ARBA" id="ARBA00022618"/>
    </source>
</evidence>
<evidence type="ECO:0000256" key="5">
    <source>
        <dbReference type="ARBA" id="ARBA00023306"/>
    </source>
</evidence>
<evidence type="ECO:0000259" key="6">
    <source>
        <dbReference type="PROSITE" id="PS51123"/>
    </source>
</evidence>
<dbReference type="PANTHER" id="PTHR30329">
    <property type="entry name" value="STATOR ELEMENT OF FLAGELLAR MOTOR COMPLEX"/>
    <property type="match status" value="1"/>
</dbReference>
<dbReference type="STRING" id="6526.A0A2C9KHL8"/>
<comment type="subcellular location">
    <subcellularLocation>
        <location evidence="1">Cell outer membrane</location>
    </subcellularLocation>
</comment>
<dbReference type="SUPFAM" id="SSF103088">
    <property type="entry name" value="OmpA-like"/>
    <property type="match status" value="1"/>
</dbReference>
<proteinExistence type="predicted"/>
<name>A0A2C9KHL8_BIOGL</name>
<dbReference type="GO" id="GO:0016020">
    <property type="term" value="C:membrane"/>
    <property type="evidence" value="ECO:0007669"/>
    <property type="project" value="InterPro"/>
</dbReference>
<dbReference type="Proteomes" id="UP000076420">
    <property type="component" value="Unassembled WGS sequence"/>
</dbReference>
<dbReference type="VEuPathDB" id="VectorBase:BGLB019785"/>
<dbReference type="InterPro" id="IPR006664">
    <property type="entry name" value="OMP_bac"/>
</dbReference>
<keyword evidence="4" id="KW-0998">Cell outer membrane</keyword>
<dbReference type="InterPro" id="IPR006665">
    <property type="entry name" value="OmpA-like"/>
</dbReference>
<sequence>MTSLMISGCSCFTKNTPKDHATSSKSMYDESLAHGKYNSPEEYIEKGSNEDFIMTAGNRILFPFDSFSITEEEKNILDKQIAWLKEYDEYDIVLEGHCDERGTREYNIALGEKRANTIKKYMTKNGINEKRIKEVISYGKDKPLVEGSNEEAWRLNRRG</sequence>
<dbReference type="Pfam" id="PF00691">
    <property type="entry name" value="OmpA"/>
    <property type="match status" value="1"/>
</dbReference>
<dbReference type="CDD" id="cd07185">
    <property type="entry name" value="OmpA_C-like"/>
    <property type="match status" value="1"/>
</dbReference>
<dbReference type="PROSITE" id="PS51123">
    <property type="entry name" value="OMPA_2"/>
    <property type="match status" value="1"/>
</dbReference>
<dbReference type="InterPro" id="IPR050330">
    <property type="entry name" value="Bact_OuterMem_StrucFunc"/>
</dbReference>
<dbReference type="GO" id="GO:0051301">
    <property type="term" value="P:cell division"/>
    <property type="evidence" value="ECO:0007669"/>
    <property type="project" value="UniProtKB-KW"/>
</dbReference>
<dbReference type="InterPro" id="IPR014169">
    <property type="entry name" value="Pal_lipo_C"/>
</dbReference>
<dbReference type="PRINTS" id="PR01021">
    <property type="entry name" value="OMPADOMAIN"/>
</dbReference>
<evidence type="ECO:0000313" key="7">
    <source>
        <dbReference type="EnsemblMetazoa" id="BGLB019785-PA"/>
    </source>
</evidence>
<gene>
    <name evidence="7" type="primary">106076535</name>
</gene>
<dbReference type="Gene3D" id="3.30.1330.60">
    <property type="entry name" value="OmpA-like domain"/>
    <property type="match status" value="1"/>
</dbReference>
<accession>A0A2C9KHL8</accession>
<dbReference type="NCBIfam" id="TIGR02802">
    <property type="entry name" value="Pal_lipo"/>
    <property type="match status" value="1"/>
</dbReference>
<dbReference type="KEGG" id="bgt:106076535"/>
<keyword evidence="3" id="KW-0472">Membrane</keyword>
<keyword evidence="2" id="KW-0132">Cell division</keyword>
<feature type="domain" description="OmpA-like" evidence="6">
    <location>
        <begin position="49"/>
        <end position="159"/>
    </location>
</feature>
<reference evidence="7" key="1">
    <citation type="submission" date="2020-05" db="UniProtKB">
        <authorList>
            <consortium name="EnsemblMetazoa"/>
        </authorList>
    </citation>
    <scope>IDENTIFICATION</scope>
    <source>
        <strain evidence="7">BB02</strain>
    </source>
</reference>
<dbReference type="AlphaFoldDB" id="A0A2C9KHL8"/>
<dbReference type="PANTHER" id="PTHR30329:SF21">
    <property type="entry name" value="LIPOPROTEIN YIAD-RELATED"/>
    <property type="match status" value="1"/>
</dbReference>
<dbReference type="InterPro" id="IPR036737">
    <property type="entry name" value="OmpA-like_sf"/>
</dbReference>